<dbReference type="KEGG" id="syw:SYNW0795"/>
<organism evidence="2 3">
    <name type="scientific">Parasynechococcus marenigrum (strain WH8102)</name>
    <dbReference type="NCBI Taxonomy" id="84588"/>
    <lineage>
        <taxon>Bacteria</taxon>
        <taxon>Bacillati</taxon>
        <taxon>Cyanobacteriota</taxon>
        <taxon>Cyanophyceae</taxon>
        <taxon>Synechococcales</taxon>
        <taxon>Prochlorococcaceae</taxon>
        <taxon>Parasynechococcus</taxon>
        <taxon>Parasynechococcus marenigrum</taxon>
    </lineage>
</organism>
<dbReference type="STRING" id="84588.SYNW0795"/>
<evidence type="ECO:0000256" key="1">
    <source>
        <dbReference type="SAM" id="MobiDB-lite"/>
    </source>
</evidence>
<dbReference type="AlphaFoldDB" id="Q7U829"/>
<evidence type="ECO:0000313" key="2">
    <source>
        <dbReference type="EMBL" id="CAE07310.1"/>
    </source>
</evidence>
<feature type="compositionally biased region" description="Basic and acidic residues" evidence="1">
    <location>
        <begin position="68"/>
        <end position="87"/>
    </location>
</feature>
<evidence type="ECO:0000313" key="3">
    <source>
        <dbReference type="Proteomes" id="UP000001422"/>
    </source>
</evidence>
<gene>
    <name evidence="2" type="ordered locus">SYNW0795</name>
</gene>
<accession>Q7U829</accession>
<feature type="compositionally biased region" description="Basic and acidic residues" evidence="1">
    <location>
        <begin position="1"/>
        <end position="10"/>
    </location>
</feature>
<dbReference type="Proteomes" id="UP000001422">
    <property type="component" value="Chromosome"/>
</dbReference>
<feature type="region of interest" description="Disordered" evidence="1">
    <location>
        <begin position="68"/>
        <end position="97"/>
    </location>
</feature>
<feature type="region of interest" description="Disordered" evidence="1">
    <location>
        <begin position="1"/>
        <end position="28"/>
    </location>
</feature>
<reference evidence="2 3" key="1">
    <citation type="journal article" date="2003" name="Nature">
        <title>The genome of a motile marine Synechococcus.</title>
        <authorList>
            <person name="Palenik B."/>
            <person name="Brahamsha B."/>
            <person name="Larimer F."/>
            <person name="Land M."/>
            <person name="Hauser L."/>
            <person name="Chain P."/>
            <person name="Lamerdin J."/>
            <person name="Regala W."/>
            <person name="Allen E.A."/>
            <person name="McCarren J."/>
            <person name="Paulsen I."/>
            <person name="Dufresne A."/>
            <person name="Partensky F."/>
            <person name="Webb E."/>
            <person name="Waterbury J."/>
        </authorList>
    </citation>
    <scope>NUCLEOTIDE SEQUENCE [LARGE SCALE GENOMIC DNA]</scope>
    <source>
        <strain evidence="2 3">WH8102</strain>
    </source>
</reference>
<protein>
    <submittedName>
        <fullName evidence="2">Uncharacterized protein</fullName>
    </submittedName>
</protein>
<keyword evidence="3" id="KW-1185">Reference proteome</keyword>
<proteinExistence type="predicted"/>
<dbReference type="HOGENOM" id="CLU_2345670_0_0_3"/>
<dbReference type="EMBL" id="BX569691">
    <property type="protein sequence ID" value="CAE07310.1"/>
    <property type="molecule type" value="Genomic_DNA"/>
</dbReference>
<sequence length="97" mass="10741">MRLVPPHEADGQGQCQRNRRGRNPPHPLDLSLNGLIKLFPPRLQKTALPASLAEQPAGTGTFQFEAEAPRNLHSRAADEASKSENRHRQPLALVHQV</sequence>
<name>Q7U829_PARMW</name>